<evidence type="ECO:0000313" key="2">
    <source>
        <dbReference type="EMBL" id="TWS20844.1"/>
    </source>
</evidence>
<keyword evidence="1" id="KW-1133">Transmembrane helix</keyword>
<dbReference type="RefSeq" id="WP_146560063.1">
    <property type="nucleotide sequence ID" value="NZ_VIGW01000002.1"/>
</dbReference>
<evidence type="ECO:0000256" key="1">
    <source>
        <dbReference type="SAM" id="Phobius"/>
    </source>
</evidence>
<feature type="transmembrane region" description="Helical" evidence="1">
    <location>
        <begin position="128"/>
        <end position="150"/>
    </location>
</feature>
<dbReference type="EMBL" id="VIGW01000002">
    <property type="protein sequence ID" value="TWS20844.1"/>
    <property type="molecule type" value="Genomic_DNA"/>
</dbReference>
<sequence length="166" mass="17386">MAPLTRAEQYILAPSDPAWGDERNRDEYYRASSVGFFWATYAFLAVAVIAALQGAIVAAIVAAVAPGLIQIGAVQRYCARHGVAYYAIAAAFNTGRRRTVGLVTLVPLYLALAVILAAKLGVLEGDAATLAGGLVGAICGAGAAWAAYLIGKRQQQDPSEPDDVFE</sequence>
<keyword evidence="1" id="KW-0812">Transmembrane</keyword>
<comment type="caution">
    <text evidence="2">The sequence shown here is derived from an EMBL/GenBank/DDBJ whole genome shotgun (WGS) entry which is preliminary data.</text>
</comment>
<feature type="transmembrane region" description="Helical" evidence="1">
    <location>
        <begin position="36"/>
        <end position="69"/>
    </location>
</feature>
<dbReference type="OrthoDB" id="4552676at2"/>
<dbReference type="Proteomes" id="UP000317291">
    <property type="component" value="Unassembled WGS sequence"/>
</dbReference>
<organism evidence="2 3">
    <name type="scientific">Tsukamurella asaccharolytica</name>
    <dbReference type="NCBI Taxonomy" id="2592067"/>
    <lineage>
        <taxon>Bacteria</taxon>
        <taxon>Bacillati</taxon>
        <taxon>Actinomycetota</taxon>
        <taxon>Actinomycetes</taxon>
        <taxon>Mycobacteriales</taxon>
        <taxon>Tsukamurellaceae</taxon>
        <taxon>Tsukamurella</taxon>
    </lineage>
</organism>
<gene>
    <name evidence="2" type="ORF">FK529_05875</name>
</gene>
<keyword evidence="1" id="KW-0472">Membrane</keyword>
<keyword evidence="3" id="KW-1185">Reference proteome</keyword>
<evidence type="ECO:0000313" key="3">
    <source>
        <dbReference type="Proteomes" id="UP000317291"/>
    </source>
</evidence>
<feature type="transmembrane region" description="Helical" evidence="1">
    <location>
        <begin position="100"/>
        <end position="122"/>
    </location>
</feature>
<protein>
    <submittedName>
        <fullName evidence="2">Uncharacterized protein</fullName>
    </submittedName>
</protein>
<accession>A0A5C5RE29</accession>
<proteinExistence type="predicted"/>
<name>A0A5C5RE29_9ACTN</name>
<reference evidence="2 3" key="1">
    <citation type="submission" date="2019-06" db="EMBL/GenBank/DDBJ databases">
        <title>Tsukamurella conjunctivitidis sp. nov., Tsukamurella assacharolytica sp. nov. and Tsukamurella sputae sp. nov. isolated from patients with conjunctivitis, bacteraemia (lymphoma) and respiratory infection (sputum) in Hong Kong.</title>
        <authorList>
            <person name="Teng J.L.L."/>
            <person name="Lee H.H."/>
            <person name="Fong J.Y.H."/>
            <person name="Fok K.M.N."/>
            <person name="Lau S.K.P."/>
            <person name="Woo P.C.Y."/>
        </authorList>
    </citation>
    <scope>NUCLEOTIDE SEQUENCE [LARGE SCALE GENOMIC DNA]</scope>
    <source>
        <strain evidence="2 3">HKU71</strain>
    </source>
</reference>
<dbReference type="AlphaFoldDB" id="A0A5C5RE29"/>